<dbReference type="Gene3D" id="1.25.40.10">
    <property type="entry name" value="Tetratricopeptide repeat domain"/>
    <property type="match status" value="1"/>
</dbReference>
<organism evidence="4 5">
    <name type="scientific">Megaselia scalaris</name>
    <name type="common">Humpbacked fly</name>
    <name type="synonym">Phora scalaris</name>
    <dbReference type="NCBI Taxonomy" id="36166"/>
    <lineage>
        <taxon>Eukaryota</taxon>
        <taxon>Metazoa</taxon>
        <taxon>Ecdysozoa</taxon>
        <taxon>Arthropoda</taxon>
        <taxon>Hexapoda</taxon>
        <taxon>Insecta</taxon>
        <taxon>Pterygota</taxon>
        <taxon>Neoptera</taxon>
        <taxon>Endopterygota</taxon>
        <taxon>Diptera</taxon>
        <taxon>Brachycera</taxon>
        <taxon>Muscomorpha</taxon>
        <taxon>Platypezoidea</taxon>
        <taxon>Phoridae</taxon>
        <taxon>Megaseliini</taxon>
        <taxon>Megaselia</taxon>
    </lineage>
</organism>
<reference evidence="4" key="2">
    <citation type="submission" date="2015-06" db="UniProtKB">
        <authorList>
            <consortium name="EnsemblMetazoa"/>
        </authorList>
    </citation>
    <scope>IDENTIFICATION</scope>
</reference>
<dbReference type="SUPFAM" id="SSF48452">
    <property type="entry name" value="TPR-like"/>
    <property type="match status" value="1"/>
</dbReference>
<name>T1GA06_MEGSC</name>
<keyword evidence="1" id="KW-0677">Repeat</keyword>
<dbReference type="STRING" id="36166.T1GA06"/>
<evidence type="ECO:0000313" key="4">
    <source>
        <dbReference type="EnsemblMetazoa" id="MESCA000049-PA"/>
    </source>
</evidence>
<dbReference type="EMBL" id="CAQQ02172472">
    <property type="status" value="NOT_ANNOTATED_CDS"/>
    <property type="molecule type" value="Genomic_DNA"/>
</dbReference>
<dbReference type="InterPro" id="IPR039226">
    <property type="entry name" value="Ski3/TTC37"/>
</dbReference>
<feature type="repeat" description="TPR" evidence="3">
    <location>
        <begin position="242"/>
        <end position="275"/>
    </location>
</feature>
<dbReference type="EMBL" id="CAQQ02172473">
    <property type="status" value="NOT_ANNOTATED_CDS"/>
    <property type="molecule type" value="Genomic_DNA"/>
</dbReference>
<keyword evidence="5" id="KW-1185">Reference proteome</keyword>
<dbReference type="GO" id="GO:0006401">
    <property type="term" value="P:RNA catabolic process"/>
    <property type="evidence" value="ECO:0007669"/>
    <property type="project" value="InterPro"/>
</dbReference>
<reference evidence="5" key="1">
    <citation type="submission" date="2013-02" db="EMBL/GenBank/DDBJ databases">
        <authorList>
            <person name="Hughes D."/>
        </authorList>
    </citation>
    <scope>NUCLEOTIDE SEQUENCE</scope>
    <source>
        <strain>Durham</strain>
        <strain evidence="5">NC isolate 2 -- Noor lab</strain>
    </source>
</reference>
<evidence type="ECO:0000256" key="2">
    <source>
        <dbReference type="ARBA" id="ARBA00022803"/>
    </source>
</evidence>
<dbReference type="PROSITE" id="PS50005">
    <property type="entry name" value="TPR"/>
    <property type="match status" value="1"/>
</dbReference>
<keyword evidence="2 3" id="KW-0802">TPR repeat</keyword>
<dbReference type="InterPro" id="IPR011990">
    <property type="entry name" value="TPR-like_helical_dom_sf"/>
</dbReference>
<accession>T1GA06</accession>
<dbReference type="PANTHER" id="PTHR15704:SF7">
    <property type="entry name" value="SUPERKILLER COMPLEX PROTEIN 3"/>
    <property type="match status" value="1"/>
</dbReference>
<dbReference type="PANTHER" id="PTHR15704">
    <property type="entry name" value="SUPERKILLER 3 PROTEIN-RELATED"/>
    <property type="match status" value="1"/>
</dbReference>
<dbReference type="EnsemblMetazoa" id="MESCA000049-RA">
    <property type="protein sequence ID" value="MESCA000049-PA"/>
    <property type="gene ID" value="MESCA000049"/>
</dbReference>
<dbReference type="EMBL" id="CAQQ02172474">
    <property type="status" value="NOT_ANNOTATED_CDS"/>
    <property type="molecule type" value="Genomic_DNA"/>
</dbReference>
<sequence length="490" mass="55828">MVARKLLSWGGGCEIDPKNKYSKLQIAIIKSTTSMDYDAIKYFNDLIEEYPDYVPARKGAAEAHFNLYAYNLTLNCLVEQKIIFKMQLNIWKKKVSAIWLWRLTGYIFYSAAKLPESLAFLKVSGSLVSRETVDTIVTVERKDLFDFAAKFLTFALKLSPNDNNLWYDISLCNYYTGVIFPEKSITKFDMALKSCMKSLQIQPTMWKSWNLLGVLNSTEIIDNLPMAQHCFIKALNLERKSAMVWVNLGSLYLKLTEIKLANEAFLRAQHAEPDYLCAWMGQAMVGELIGVDELEVMDLFRHCTQLNFHIESALGYAHWVCSILANEAKVKKNIYKYAIETMNAKALEKCVDTKERDKIRSNIGNILLKMDKPLEASEYFNSISEATFKSTIGLALAYYRANQHQESYSVYSSALEWLATSEEEKSLILIAIISLKNCPIQAFYSTCALGILHGDIQLSQTILGELLKIKDSEETCHHIAFLTSQVYKAK</sequence>
<dbReference type="AlphaFoldDB" id="T1GA06"/>
<dbReference type="OMA" id="RKHENDI"/>
<protein>
    <submittedName>
        <fullName evidence="4">Uncharacterized protein</fullName>
    </submittedName>
</protein>
<dbReference type="Proteomes" id="UP000015102">
    <property type="component" value="Unassembled WGS sequence"/>
</dbReference>
<evidence type="ECO:0000256" key="1">
    <source>
        <dbReference type="ARBA" id="ARBA00022737"/>
    </source>
</evidence>
<evidence type="ECO:0000313" key="5">
    <source>
        <dbReference type="Proteomes" id="UP000015102"/>
    </source>
</evidence>
<evidence type="ECO:0000256" key="3">
    <source>
        <dbReference type="PROSITE-ProRule" id="PRU00339"/>
    </source>
</evidence>
<dbReference type="GO" id="GO:0055087">
    <property type="term" value="C:Ski complex"/>
    <property type="evidence" value="ECO:0007669"/>
    <property type="project" value="InterPro"/>
</dbReference>
<proteinExistence type="predicted"/>
<dbReference type="HOGENOM" id="CLU_557344_0_0_1"/>
<dbReference type="InterPro" id="IPR019734">
    <property type="entry name" value="TPR_rpt"/>
</dbReference>